<dbReference type="RefSeq" id="WP_200195205.1">
    <property type="nucleotide sequence ID" value="NZ_JAENHM010000057.1"/>
</dbReference>
<evidence type="ECO:0000313" key="1">
    <source>
        <dbReference type="EMBL" id="MBK1839374.1"/>
    </source>
</evidence>
<protein>
    <submittedName>
        <fullName evidence="1">Uncharacterized protein</fullName>
    </submittedName>
</protein>
<organism evidence="1 2">
    <name type="scientific">Azospirillum endophyticum</name>
    <dbReference type="NCBI Taxonomy" id="2800326"/>
    <lineage>
        <taxon>Bacteria</taxon>
        <taxon>Pseudomonadati</taxon>
        <taxon>Pseudomonadota</taxon>
        <taxon>Alphaproteobacteria</taxon>
        <taxon>Rhodospirillales</taxon>
        <taxon>Azospirillaceae</taxon>
        <taxon>Azospirillum</taxon>
    </lineage>
</organism>
<dbReference type="EMBL" id="JAENHM010000057">
    <property type="protein sequence ID" value="MBK1839374.1"/>
    <property type="molecule type" value="Genomic_DNA"/>
</dbReference>
<reference evidence="2" key="1">
    <citation type="submission" date="2021-01" db="EMBL/GenBank/DDBJ databases">
        <title>Genome public.</title>
        <authorList>
            <person name="Liu C."/>
            <person name="Sun Q."/>
        </authorList>
    </citation>
    <scope>NUCLEOTIDE SEQUENCE [LARGE SCALE GENOMIC DNA]</scope>
    <source>
        <strain evidence="2">YIM B02556</strain>
    </source>
</reference>
<evidence type="ECO:0000313" key="2">
    <source>
        <dbReference type="Proteomes" id="UP000652760"/>
    </source>
</evidence>
<accession>A0ABS1F7J6</accession>
<dbReference type="Proteomes" id="UP000652760">
    <property type="component" value="Unassembled WGS sequence"/>
</dbReference>
<sequence length="84" mass="8936">MGKQIVDILIPVSAEAASWLRDDVARRKAGAILSALVGQGRFRGGGGDPLSALLDEIGRKAMEEGLTDQDIDAELAAYNAERRV</sequence>
<gene>
    <name evidence="1" type="ORF">JHL17_18350</name>
</gene>
<proteinExistence type="predicted"/>
<keyword evidence="2" id="KW-1185">Reference proteome</keyword>
<comment type="caution">
    <text evidence="1">The sequence shown here is derived from an EMBL/GenBank/DDBJ whole genome shotgun (WGS) entry which is preliminary data.</text>
</comment>
<name>A0ABS1F7J6_9PROT</name>